<evidence type="ECO:0000313" key="3">
    <source>
        <dbReference type="EMBL" id="OPH54530.1"/>
    </source>
</evidence>
<gene>
    <name evidence="3" type="ORF">BC351_31615</name>
</gene>
<organism evidence="3 4">
    <name type="scientific">Paenibacillus ferrarius</name>
    <dbReference type="NCBI Taxonomy" id="1469647"/>
    <lineage>
        <taxon>Bacteria</taxon>
        <taxon>Bacillati</taxon>
        <taxon>Bacillota</taxon>
        <taxon>Bacilli</taxon>
        <taxon>Bacillales</taxon>
        <taxon>Paenibacillaceae</taxon>
        <taxon>Paenibacillus</taxon>
    </lineage>
</organism>
<dbReference type="AlphaFoldDB" id="A0A1V4HGT5"/>
<evidence type="ECO:0000259" key="2">
    <source>
        <dbReference type="Pfam" id="PF13349"/>
    </source>
</evidence>
<dbReference type="Pfam" id="PF13349">
    <property type="entry name" value="DUF4097"/>
    <property type="match status" value="1"/>
</dbReference>
<evidence type="ECO:0000256" key="1">
    <source>
        <dbReference type="SAM" id="MobiDB-lite"/>
    </source>
</evidence>
<name>A0A1V4HGT5_9BACL</name>
<protein>
    <recommendedName>
        <fullName evidence="2">DUF4097 domain-containing protein</fullName>
    </recommendedName>
</protein>
<evidence type="ECO:0000313" key="4">
    <source>
        <dbReference type="Proteomes" id="UP000190626"/>
    </source>
</evidence>
<dbReference type="Proteomes" id="UP000190626">
    <property type="component" value="Unassembled WGS sequence"/>
</dbReference>
<accession>A0A1V4HGT5</accession>
<dbReference type="OrthoDB" id="2539127at2"/>
<proteinExistence type="predicted"/>
<dbReference type="PANTHER" id="PTHR34094">
    <property type="match status" value="1"/>
</dbReference>
<comment type="caution">
    <text evidence="3">The sequence shown here is derived from an EMBL/GenBank/DDBJ whole genome shotgun (WGS) entry which is preliminary data.</text>
</comment>
<dbReference type="STRING" id="1469647.BC351_31615"/>
<feature type="compositionally biased region" description="Polar residues" evidence="1">
    <location>
        <begin position="284"/>
        <end position="298"/>
    </location>
</feature>
<dbReference type="EMBL" id="MBTG01000022">
    <property type="protein sequence ID" value="OPH54530.1"/>
    <property type="molecule type" value="Genomic_DNA"/>
</dbReference>
<dbReference type="RefSeq" id="WP_079415067.1">
    <property type="nucleotide sequence ID" value="NZ_MBTG01000022.1"/>
</dbReference>
<dbReference type="PANTHER" id="PTHR34094:SF1">
    <property type="entry name" value="PROTEIN FAM185A"/>
    <property type="match status" value="1"/>
</dbReference>
<keyword evidence="4" id="KW-1185">Reference proteome</keyword>
<feature type="domain" description="DUF4097" evidence="2">
    <location>
        <begin position="62"/>
        <end position="295"/>
    </location>
</feature>
<dbReference type="InterPro" id="IPR025164">
    <property type="entry name" value="Toastrack_DUF4097"/>
</dbReference>
<reference evidence="4" key="1">
    <citation type="submission" date="2016-07" db="EMBL/GenBank/DDBJ databases">
        <authorList>
            <person name="Florea S."/>
            <person name="Webb J.S."/>
            <person name="Jaromczyk J."/>
            <person name="Schardl C.L."/>
        </authorList>
    </citation>
    <scope>NUCLEOTIDE SEQUENCE [LARGE SCALE GENOMIC DNA]</scope>
    <source>
        <strain evidence="4">CY1</strain>
    </source>
</reference>
<sequence>MKRGPKFFLLIGFACLAIGLIGTAVSFKSVDLNEGIANIDIEKKISAANIDTLILQNDISGITFVPSNSDEIKVHLVGTVGEKAAKDCVIDAATEGNNVWRVNVATHKKNQINIGISLSELKSLIASRGKQLKTEISLPDKMFKAITISSDTGAIHLKEIKAASLEASTDTGNISIDRYEGKQLNLRTDTGSITVDNGQGNVALRTDTGSITAKLNDIGDSVSLQSDVGSIRLKLDPAPKNASFDLRSDIGNVNLTIPGVNMERNENSGRHSAKGAIGDGSKQVKVQTDTGSISVTNN</sequence>
<feature type="region of interest" description="Disordered" evidence="1">
    <location>
        <begin position="263"/>
        <end position="298"/>
    </location>
</feature>